<feature type="region of interest" description="Disordered" evidence="1">
    <location>
        <begin position="107"/>
        <end position="137"/>
    </location>
</feature>
<feature type="region of interest" description="Disordered" evidence="1">
    <location>
        <begin position="1"/>
        <end position="35"/>
    </location>
</feature>
<dbReference type="EMBL" id="WHWC01000015">
    <property type="protein sequence ID" value="KAG8368297.1"/>
    <property type="molecule type" value="Genomic_DNA"/>
</dbReference>
<proteinExistence type="predicted"/>
<dbReference type="Proteomes" id="UP000826271">
    <property type="component" value="Unassembled WGS sequence"/>
</dbReference>
<protein>
    <submittedName>
        <fullName evidence="2">Uncharacterized protein</fullName>
    </submittedName>
</protein>
<keyword evidence="3" id="KW-1185">Reference proteome</keyword>
<comment type="caution">
    <text evidence="2">The sequence shown here is derived from an EMBL/GenBank/DDBJ whole genome shotgun (WGS) entry which is preliminary data.</text>
</comment>
<dbReference type="PANTHER" id="PTHR36346">
    <property type="entry name" value="EXPRESSED PROTEIN"/>
    <property type="match status" value="1"/>
</dbReference>
<dbReference type="AlphaFoldDB" id="A0AAV6WLB1"/>
<accession>A0AAV6WLB1</accession>
<dbReference type="PANTHER" id="PTHR36346:SF2">
    <property type="entry name" value="EXPRESSED PROTEIN"/>
    <property type="match status" value="1"/>
</dbReference>
<organism evidence="2 3">
    <name type="scientific">Buddleja alternifolia</name>
    <dbReference type="NCBI Taxonomy" id="168488"/>
    <lineage>
        <taxon>Eukaryota</taxon>
        <taxon>Viridiplantae</taxon>
        <taxon>Streptophyta</taxon>
        <taxon>Embryophyta</taxon>
        <taxon>Tracheophyta</taxon>
        <taxon>Spermatophyta</taxon>
        <taxon>Magnoliopsida</taxon>
        <taxon>eudicotyledons</taxon>
        <taxon>Gunneridae</taxon>
        <taxon>Pentapetalae</taxon>
        <taxon>asterids</taxon>
        <taxon>lamiids</taxon>
        <taxon>Lamiales</taxon>
        <taxon>Scrophulariaceae</taxon>
        <taxon>Buddlejeae</taxon>
        <taxon>Buddleja</taxon>
    </lineage>
</organism>
<reference evidence="2" key="1">
    <citation type="submission" date="2019-10" db="EMBL/GenBank/DDBJ databases">
        <authorList>
            <person name="Zhang R."/>
            <person name="Pan Y."/>
            <person name="Wang J."/>
            <person name="Ma R."/>
            <person name="Yu S."/>
        </authorList>
    </citation>
    <scope>NUCLEOTIDE SEQUENCE</scope>
    <source>
        <strain evidence="2">LA-IB0</strain>
        <tissue evidence="2">Leaf</tissue>
    </source>
</reference>
<name>A0AAV6WLB1_9LAMI</name>
<evidence type="ECO:0000313" key="3">
    <source>
        <dbReference type="Proteomes" id="UP000826271"/>
    </source>
</evidence>
<feature type="compositionally biased region" description="Pro residues" evidence="1">
    <location>
        <begin position="15"/>
        <end position="30"/>
    </location>
</feature>
<evidence type="ECO:0000256" key="1">
    <source>
        <dbReference type="SAM" id="MobiDB-lite"/>
    </source>
</evidence>
<gene>
    <name evidence="2" type="ORF">BUALT_Bualt15G0030800</name>
</gene>
<evidence type="ECO:0000313" key="2">
    <source>
        <dbReference type="EMBL" id="KAG8368297.1"/>
    </source>
</evidence>
<sequence>MLCCLGTSNSSSSTSPPPPPPSSSLPPPSSPDLQISKSDFKFANLKFSDLRQSENLPSPLKLGGGLQRGGGRVVASGAVGDVCMGELTKLRAKIRVRNPLIFLKSHKRDSQKAAAAEEEEIKESKQESKPRNEEIMSETTVLLLMDRFAPC</sequence>
<feature type="compositionally biased region" description="Basic and acidic residues" evidence="1">
    <location>
        <begin position="122"/>
        <end position="134"/>
    </location>
</feature>